<dbReference type="InterPro" id="IPR035979">
    <property type="entry name" value="RBD_domain_sf"/>
</dbReference>
<keyword evidence="1 2" id="KW-0694">RNA-binding</keyword>
<feature type="domain" description="RRM" evidence="4">
    <location>
        <begin position="214"/>
        <end position="292"/>
    </location>
</feature>
<proteinExistence type="predicted"/>
<dbReference type="InterPro" id="IPR012677">
    <property type="entry name" value="Nucleotide-bd_a/b_plait_sf"/>
</dbReference>
<feature type="compositionally biased region" description="Low complexity" evidence="3">
    <location>
        <begin position="17"/>
        <end position="34"/>
    </location>
</feature>
<evidence type="ECO:0000259" key="4">
    <source>
        <dbReference type="PROSITE" id="PS50102"/>
    </source>
</evidence>
<evidence type="ECO:0000313" key="6">
    <source>
        <dbReference type="Proteomes" id="UP001172155"/>
    </source>
</evidence>
<feature type="region of interest" description="Disordered" evidence="3">
    <location>
        <begin position="393"/>
        <end position="463"/>
    </location>
</feature>
<dbReference type="SMART" id="SM00360">
    <property type="entry name" value="RRM"/>
    <property type="match status" value="2"/>
</dbReference>
<dbReference type="AlphaFoldDB" id="A0AA40KCP1"/>
<evidence type="ECO:0000313" key="5">
    <source>
        <dbReference type="EMBL" id="KAK0753932.1"/>
    </source>
</evidence>
<dbReference type="SUPFAM" id="SSF54928">
    <property type="entry name" value="RNA-binding domain, RBD"/>
    <property type="match status" value="2"/>
</dbReference>
<dbReference type="Pfam" id="PF00076">
    <property type="entry name" value="RRM_1"/>
    <property type="match status" value="2"/>
</dbReference>
<protein>
    <recommendedName>
        <fullName evidence="4">RRM domain-containing protein</fullName>
    </recommendedName>
</protein>
<reference evidence="5" key="1">
    <citation type="submission" date="2023-06" db="EMBL/GenBank/DDBJ databases">
        <title>Genome-scale phylogeny and comparative genomics of the fungal order Sordariales.</title>
        <authorList>
            <consortium name="Lawrence Berkeley National Laboratory"/>
            <person name="Hensen N."/>
            <person name="Bonometti L."/>
            <person name="Westerberg I."/>
            <person name="Brannstrom I.O."/>
            <person name="Guillou S."/>
            <person name="Cros-Aarteil S."/>
            <person name="Calhoun S."/>
            <person name="Haridas S."/>
            <person name="Kuo A."/>
            <person name="Mondo S."/>
            <person name="Pangilinan J."/>
            <person name="Riley R."/>
            <person name="LaButti K."/>
            <person name="Andreopoulos B."/>
            <person name="Lipzen A."/>
            <person name="Chen C."/>
            <person name="Yanf M."/>
            <person name="Daum C."/>
            <person name="Ng V."/>
            <person name="Clum A."/>
            <person name="Steindorff A."/>
            <person name="Ohm R."/>
            <person name="Martin F."/>
            <person name="Silar P."/>
            <person name="Natvig D."/>
            <person name="Lalanne C."/>
            <person name="Gautier V."/>
            <person name="Ament-velasquez S.L."/>
            <person name="Kruys A."/>
            <person name="Hutchinson M.I."/>
            <person name="Powell A.J."/>
            <person name="Barry K."/>
            <person name="Miller A.N."/>
            <person name="Grigoriev I.V."/>
            <person name="Debuchy R."/>
            <person name="Gladieux P."/>
            <person name="Thoren M.H."/>
            <person name="Johannesson H."/>
        </authorList>
    </citation>
    <scope>NUCLEOTIDE SEQUENCE</scope>
    <source>
        <strain evidence="5">SMH3187-1</strain>
    </source>
</reference>
<feature type="compositionally biased region" description="Gly residues" evidence="3">
    <location>
        <begin position="401"/>
        <end position="457"/>
    </location>
</feature>
<evidence type="ECO:0000256" key="3">
    <source>
        <dbReference type="SAM" id="MobiDB-lite"/>
    </source>
</evidence>
<feature type="compositionally biased region" description="Acidic residues" evidence="3">
    <location>
        <begin position="111"/>
        <end position="124"/>
    </location>
</feature>
<dbReference type="PROSITE" id="PS50102">
    <property type="entry name" value="RRM"/>
    <property type="match status" value="2"/>
</dbReference>
<organism evidence="5 6">
    <name type="scientific">Schizothecium vesticola</name>
    <dbReference type="NCBI Taxonomy" id="314040"/>
    <lineage>
        <taxon>Eukaryota</taxon>
        <taxon>Fungi</taxon>
        <taxon>Dikarya</taxon>
        <taxon>Ascomycota</taxon>
        <taxon>Pezizomycotina</taxon>
        <taxon>Sordariomycetes</taxon>
        <taxon>Sordariomycetidae</taxon>
        <taxon>Sordariales</taxon>
        <taxon>Schizotheciaceae</taxon>
        <taxon>Schizothecium</taxon>
    </lineage>
</organism>
<keyword evidence="6" id="KW-1185">Reference proteome</keyword>
<feature type="region of interest" description="Disordered" evidence="3">
    <location>
        <begin position="1"/>
        <end position="219"/>
    </location>
</feature>
<feature type="region of interest" description="Disordered" evidence="3">
    <location>
        <begin position="288"/>
        <end position="314"/>
    </location>
</feature>
<evidence type="ECO:0000256" key="2">
    <source>
        <dbReference type="PROSITE-ProRule" id="PRU00176"/>
    </source>
</evidence>
<feature type="compositionally biased region" description="Acidic residues" evidence="3">
    <location>
        <begin position="146"/>
        <end position="177"/>
    </location>
</feature>
<dbReference type="Gene3D" id="3.30.70.330">
    <property type="match status" value="2"/>
</dbReference>
<gene>
    <name evidence="5" type="ORF">B0T18DRAFT_424403</name>
</gene>
<dbReference type="GO" id="GO:0003723">
    <property type="term" value="F:RNA binding"/>
    <property type="evidence" value="ECO:0007669"/>
    <property type="project" value="UniProtKB-UniRule"/>
</dbReference>
<dbReference type="InterPro" id="IPR000504">
    <property type="entry name" value="RRM_dom"/>
</dbReference>
<evidence type="ECO:0000256" key="1">
    <source>
        <dbReference type="ARBA" id="ARBA00022884"/>
    </source>
</evidence>
<accession>A0AA40KCP1</accession>
<dbReference type="EMBL" id="JAUKUD010000001">
    <property type="protein sequence ID" value="KAK0753932.1"/>
    <property type="molecule type" value="Genomic_DNA"/>
</dbReference>
<dbReference type="PANTHER" id="PTHR48027">
    <property type="entry name" value="HETEROGENEOUS NUCLEAR RIBONUCLEOPROTEIN 87F-RELATED"/>
    <property type="match status" value="1"/>
</dbReference>
<feature type="domain" description="RRM" evidence="4">
    <location>
        <begin position="319"/>
        <end position="397"/>
    </location>
</feature>
<dbReference type="Proteomes" id="UP001172155">
    <property type="component" value="Unassembled WGS sequence"/>
</dbReference>
<feature type="compositionally biased region" description="Basic and acidic residues" evidence="3">
    <location>
        <begin position="197"/>
        <end position="214"/>
    </location>
</feature>
<dbReference type="InterPro" id="IPR052462">
    <property type="entry name" value="SLIRP/GR-RBP-like"/>
</dbReference>
<feature type="compositionally biased region" description="Basic and acidic residues" evidence="3">
    <location>
        <begin position="288"/>
        <end position="312"/>
    </location>
</feature>
<name>A0AA40KCP1_9PEZI</name>
<sequence length="463" mass="48366">MGKSKDVKTSSSKKAKAAPVVEKVAVKVSKVVAKPAKESSKKAAAPSKKSKKVESSSESESSEEESDDSASASGSDSDSDEEMTDAKPVANGKAAKAVTNGKATKVAAETSDSDSEEDSSESEEEKPAAKTAKVANGKKVTTTSDSDSDSDDSSEEDDEDSSDSGSDSEAEEATTSEEEVKTSAPSKKRKADEETESAAKKSKTVDDDGEEKPKTLWVGNLGWDVTDDVLMEEFKSVGDVVSARVVYDQEQQRSRGFGYVDFSSAEECQKGYDAKSGTELMGRELRLDFASKAPPKRDNNARANDRAAKHGDTLSPESDTLFVGNLAFNCGEETVSSFFNEIAKVTSLRLPTDMETGRPKGFGYVSFGSIDDAKKAFEALNGADLEGRSIRLDYAKPRDPNGGGGGGGFRGGGGGFRGGRGGFGDRGGRGGGRGRGGFGDRGGGRGGGRGGSRGGFQGKKTTF</sequence>
<comment type="caution">
    <text evidence="5">The sequence shown here is derived from an EMBL/GenBank/DDBJ whole genome shotgun (WGS) entry which is preliminary data.</text>
</comment>